<dbReference type="PROSITE" id="PS51450">
    <property type="entry name" value="LRR"/>
    <property type="match status" value="5"/>
</dbReference>
<dbReference type="InterPro" id="IPR032675">
    <property type="entry name" value="LRR_dom_sf"/>
</dbReference>
<dbReference type="PANTHER" id="PTHR47566">
    <property type="match status" value="1"/>
</dbReference>
<evidence type="ECO:0000313" key="4">
    <source>
        <dbReference type="EMBL" id="EER30657.1"/>
    </source>
</evidence>
<keyword evidence="1" id="KW-0433">Leucine-rich repeat</keyword>
<gene>
    <name evidence="4" type="ORF">CTRG_05653</name>
</gene>
<dbReference type="GO" id="GO:0061499">
    <property type="term" value="C:outer plaque of mitotic spindle pole body"/>
    <property type="evidence" value="ECO:0007669"/>
    <property type="project" value="TreeGrafter"/>
</dbReference>
<feature type="compositionally biased region" description="Low complexity" evidence="3">
    <location>
        <begin position="70"/>
        <end position="86"/>
    </location>
</feature>
<feature type="region of interest" description="Disordered" evidence="3">
    <location>
        <begin position="370"/>
        <end position="399"/>
    </location>
</feature>
<feature type="region of interest" description="Disordered" evidence="3">
    <location>
        <begin position="184"/>
        <end position="204"/>
    </location>
</feature>
<feature type="compositionally biased region" description="Polar residues" evidence="3">
    <location>
        <begin position="715"/>
        <end position="728"/>
    </location>
</feature>
<dbReference type="GeneID" id="8300867"/>
<feature type="compositionally biased region" description="Polar residues" evidence="3">
    <location>
        <begin position="16"/>
        <end position="57"/>
    </location>
</feature>
<feature type="region of interest" description="Disordered" evidence="3">
    <location>
        <begin position="148"/>
        <end position="171"/>
    </location>
</feature>
<dbReference type="Proteomes" id="UP000002037">
    <property type="component" value="Unassembled WGS sequence"/>
</dbReference>
<evidence type="ECO:0000256" key="1">
    <source>
        <dbReference type="ARBA" id="ARBA00022614"/>
    </source>
</evidence>
<feature type="region of interest" description="Disordered" evidence="3">
    <location>
        <begin position="475"/>
        <end position="567"/>
    </location>
</feature>
<name>C5MHW0_CANTT</name>
<dbReference type="VEuPathDB" id="FungiDB:CTRG_05653"/>
<feature type="compositionally biased region" description="Polar residues" evidence="3">
    <location>
        <begin position="303"/>
        <end position="315"/>
    </location>
</feature>
<dbReference type="Pfam" id="PF12799">
    <property type="entry name" value="LRR_4"/>
    <property type="match status" value="1"/>
</dbReference>
<dbReference type="Pfam" id="PF13855">
    <property type="entry name" value="LRR_8"/>
    <property type="match status" value="1"/>
</dbReference>
<dbReference type="AlphaFoldDB" id="C5MHW0"/>
<feature type="compositionally biased region" description="Polar residues" evidence="3">
    <location>
        <begin position="370"/>
        <end position="394"/>
    </location>
</feature>
<dbReference type="SUPFAM" id="SSF52058">
    <property type="entry name" value="L domain-like"/>
    <property type="match status" value="2"/>
</dbReference>
<feature type="compositionally biased region" description="Basic and acidic residues" evidence="3">
    <location>
        <begin position="58"/>
        <end position="69"/>
    </location>
</feature>
<dbReference type="HOGENOM" id="CLU_270310_0_0_1"/>
<dbReference type="PRINTS" id="PR00019">
    <property type="entry name" value="LEURICHRPT"/>
</dbReference>
<keyword evidence="2" id="KW-0677">Repeat</keyword>
<proteinExistence type="predicted"/>
<keyword evidence="5" id="KW-1185">Reference proteome</keyword>
<sequence>MSEKLVETPDQGVDKYSQSNNSEVSDNSGSTTKNSNPSEIDNINDISKPNEKSVMQKSSDEVDMIHDNPDNINDLNNNDNINDLNNNNNNQSISILEQSSPQHILPYKQKLSYRQNIDFTGNQSSEFGNNMTQYSILSDSAPGESLPNTFKNKTHPNARSKDLGASKIMNGTTPGIAVATRITEEETSTQLQNELSHNNVSNNNPGNFAGIYPPGLPDVKWPSEEFKSQISTPGKMGIQGPSPFTEYDLNTGNSVIHNSNISNMEVPKYRAAHLEYENQKNNDELAGIFQHVDQEEDQINKEQNSISTTVSTPYPTINKHPRDFPGPMETVREVIANGPNRDLSSPLKLYHNFYNTFTKNQLAEVIENVRSNKNTPAPPLTSEQSVSKRTSHSLSKPPVLNLNSTILNTPDARNIKDFTKTGAYNERSYLKNADKVFSDLKKKGYPGMTDGVRITSQATNTSTPKKGFDIDQQINFNNDQDQDDSSPFTSFSTGSTGMKSDTSEIRDAHTQGIDASSEDPQNYTSYSRESVSQTRSMIHQNEIPEPTEGSYTFDEESEDLGEDGDDDVHESFETEIIPVANPKKYFSPEQTKNYISPATRAHLNSAHIVQNRIPMFEHENSNPLEESRARKSPVLGSRASSNSVIWKSISQLQLNKGGNFKRKVTKGRVEPNIEIPYEINGNVFDPEKQVWRSKNESLNHTTFASIPDLIDDSHPTTSTNIDASVKPSNPQPLPQDQDQPQPQPQQSILKKNRSKRGTEPLEVSFHEPDTSSSSMRATPAAFGDVTRVSQIQEVSFSESNKRLVSVITETLDNESLSWKDIREIMLDHCNLNNVKGLNTLLPSLVKIDLSNNDIKYLTGLPRQVMQLDLSNNRIEGITPFSDYHDLTELNLDNNQLTVVTNLSQNIHLTSLSLHNNKISNLSGLGEFFNLRVLNLSENEIQGKVNFNDVNLPNLEMLDLSNNHIQHITGLSHLPKLKVLELDNNSLFKFESKSSSLVKLSMRFNIIRYLDVSNLPLLRCLKIDQNVISEVDGIKKLKALDEISCKSQESSETLVKILYGCENVKKLDLSGNRHFFNIIPKSKFMSNFPYVTHLTLSAMNLESIPNDLALKFPNVQNLNLSFNKLTDLSGLENFTKLKKIYLVDNLIDGHGIIMKGLRGSRNSLKVLDARLNPCTKDLYPYVFSSDEKDATNLDIVRGEDIQSFLVNYKELDHSGLWTNRDKSFLIDLINQDGNELLNARDIFECFIVVYFYKMVKLNGSLIEDIRRKVLFDLYQSM</sequence>
<evidence type="ECO:0008006" key="6">
    <source>
        <dbReference type="Google" id="ProtNLM"/>
    </source>
</evidence>
<dbReference type="Gene3D" id="3.80.10.10">
    <property type="entry name" value="Ribonuclease Inhibitor"/>
    <property type="match status" value="3"/>
</dbReference>
<feature type="region of interest" description="Disordered" evidence="3">
    <location>
        <begin position="706"/>
        <end position="777"/>
    </location>
</feature>
<feature type="compositionally biased region" description="Acidic residues" evidence="3">
    <location>
        <begin position="553"/>
        <end position="567"/>
    </location>
</feature>
<evidence type="ECO:0000256" key="3">
    <source>
        <dbReference type="SAM" id="MobiDB-lite"/>
    </source>
</evidence>
<accession>C5MHW0</accession>
<feature type="compositionally biased region" description="Low complexity" evidence="3">
    <location>
        <begin position="475"/>
        <end position="497"/>
    </location>
</feature>
<dbReference type="InterPro" id="IPR052574">
    <property type="entry name" value="CDIRP"/>
</dbReference>
<feature type="compositionally biased region" description="Polar residues" evidence="3">
    <location>
        <begin position="518"/>
        <end position="539"/>
    </location>
</feature>
<dbReference type="GO" id="GO:1902412">
    <property type="term" value="P:regulation of mitotic cytokinesis"/>
    <property type="evidence" value="ECO:0007669"/>
    <property type="project" value="TreeGrafter"/>
</dbReference>
<feature type="compositionally biased region" description="Basic and acidic residues" evidence="3">
    <location>
        <begin position="756"/>
        <end position="769"/>
    </location>
</feature>
<evidence type="ECO:0000313" key="5">
    <source>
        <dbReference type="Proteomes" id="UP000002037"/>
    </source>
</evidence>
<dbReference type="SMART" id="SM00365">
    <property type="entry name" value="LRR_SD22"/>
    <property type="match status" value="7"/>
</dbReference>
<dbReference type="eggNOG" id="KOG0531">
    <property type="taxonomic scope" value="Eukaryota"/>
</dbReference>
<feature type="region of interest" description="Disordered" evidence="3">
    <location>
        <begin position="303"/>
        <end position="326"/>
    </location>
</feature>
<dbReference type="InterPro" id="IPR003591">
    <property type="entry name" value="Leu-rich_rpt_typical-subtyp"/>
</dbReference>
<feature type="region of interest" description="Disordered" evidence="3">
    <location>
        <begin position="1"/>
        <end position="86"/>
    </location>
</feature>
<dbReference type="GO" id="GO:0035591">
    <property type="term" value="F:signaling adaptor activity"/>
    <property type="evidence" value="ECO:0007669"/>
    <property type="project" value="TreeGrafter"/>
</dbReference>
<dbReference type="InterPro" id="IPR001611">
    <property type="entry name" value="Leu-rich_rpt"/>
</dbReference>
<dbReference type="STRING" id="294747.C5MHW0"/>
<dbReference type="KEGG" id="ctp:CTRG_05653"/>
<dbReference type="OrthoDB" id="7451790at2759"/>
<dbReference type="RefSeq" id="XP_002551355.1">
    <property type="nucleotide sequence ID" value="XM_002551309.1"/>
</dbReference>
<feature type="compositionally biased region" description="Low complexity" evidence="3">
    <location>
        <begin position="734"/>
        <end position="746"/>
    </location>
</feature>
<dbReference type="GO" id="GO:0031028">
    <property type="term" value="P:septation initiation signaling"/>
    <property type="evidence" value="ECO:0007669"/>
    <property type="project" value="TreeGrafter"/>
</dbReference>
<dbReference type="InterPro" id="IPR025875">
    <property type="entry name" value="Leu-rich_rpt_4"/>
</dbReference>
<dbReference type="SMART" id="SM00369">
    <property type="entry name" value="LRR_TYP"/>
    <property type="match status" value="6"/>
</dbReference>
<protein>
    <recommendedName>
        <fullName evidence="6">Septation initiation network scaffold protein cdc11</fullName>
    </recommendedName>
</protein>
<evidence type="ECO:0000256" key="2">
    <source>
        <dbReference type="ARBA" id="ARBA00022737"/>
    </source>
</evidence>
<feature type="compositionally biased region" description="Low complexity" evidence="3">
    <location>
        <begin position="193"/>
        <end position="204"/>
    </location>
</feature>
<reference evidence="4 5" key="1">
    <citation type="journal article" date="2009" name="Nature">
        <title>Evolution of pathogenicity and sexual reproduction in eight Candida genomes.</title>
        <authorList>
            <person name="Butler G."/>
            <person name="Rasmussen M.D."/>
            <person name="Lin M.F."/>
            <person name="Santos M.A."/>
            <person name="Sakthikumar S."/>
            <person name="Munro C.A."/>
            <person name="Rheinbay E."/>
            <person name="Grabherr M."/>
            <person name="Forche A."/>
            <person name="Reedy J.L."/>
            <person name="Agrafioti I."/>
            <person name="Arnaud M.B."/>
            <person name="Bates S."/>
            <person name="Brown A.J."/>
            <person name="Brunke S."/>
            <person name="Costanzo M.C."/>
            <person name="Fitzpatrick D.A."/>
            <person name="de Groot P.W."/>
            <person name="Harris D."/>
            <person name="Hoyer L.L."/>
            <person name="Hube B."/>
            <person name="Klis F.M."/>
            <person name="Kodira C."/>
            <person name="Lennard N."/>
            <person name="Logue M.E."/>
            <person name="Martin R."/>
            <person name="Neiman A.M."/>
            <person name="Nikolaou E."/>
            <person name="Quail M.A."/>
            <person name="Quinn J."/>
            <person name="Santos M.C."/>
            <person name="Schmitzberger F.F."/>
            <person name="Sherlock G."/>
            <person name="Shah P."/>
            <person name="Silverstein K.A."/>
            <person name="Skrzypek M.S."/>
            <person name="Soll D."/>
            <person name="Staggs R."/>
            <person name="Stansfield I."/>
            <person name="Stumpf M.P."/>
            <person name="Sudbery P.E."/>
            <person name="Srikantha T."/>
            <person name="Zeng Q."/>
            <person name="Berman J."/>
            <person name="Berriman M."/>
            <person name="Heitman J."/>
            <person name="Gow N.A."/>
            <person name="Lorenz M.C."/>
            <person name="Birren B.W."/>
            <person name="Kellis M."/>
            <person name="Cuomo C.A."/>
        </authorList>
    </citation>
    <scope>NUCLEOTIDE SEQUENCE [LARGE SCALE GENOMIC DNA]</scope>
    <source>
        <strain evidence="5">ATCC MYA-3404 / T1</strain>
    </source>
</reference>
<organism evidence="4 5">
    <name type="scientific">Candida tropicalis (strain ATCC MYA-3404 / T1)</name>
    <name type="common">Yeast</name>
    <dbReference type="NCBI Taxonomy" id="294747"/>
    <lineage>
        <taxon>Eukaryota</taxon>
        <taxon>Fungi</taxon>
        <taxon>Dikarya</taxon>
        <taxon>Ascomycota</taxon>
        <taxon>Saccharomycotina</taxon>
        <taxon>Pichiomycetes</taxon>
        <taxon>Debaryomycetaceae</taxon>
        <taxon>Candida/Lodderomyces clade</taxon>
        <taxon>Candida</taxon>
    </lineage>
</organism>
<dbReference type="PANTHER" id="PTHR47566:SF1">
    <property type="entry name" value="PROTEIN NUD1"/>
    <property type="match status" value="1"/>
</dbReference>
<dbReference type="EMBL" id="GG692403">
    <property type="protein sequence ID" value="EER30657.1"/>
    <property type="molecule type" value="Genomic_DNA"/>
</dbReference>